<name>A0ABN7WXL4_GIGMA</name>
<dbReference type="Proteomes" id="UP000789901">
    <property type="component" value="Unassembled WGS sequence"/>
</dbReference>
<evidence type="ECO:0000313" key="2">
    <source>
        <dbReference type="Proteomes" id="UP000789901"/>
    </source>
</evidence>
<feature type="non-terminal residue" evidence="1">
    <location>
        <position position="1"/>
    </location>
</feature>
<comment type="caution">
    <text evidence="1">The sequence shown here is derived from an EMBL/GenBank/DDBJ whole genome shotgun (WGS) entry which is preliminary data.</text>
</comment>
<dbReference type="EMBL" id="CAJVQB010070961">
    <property type="protein sequence ID" value="CAG8843008.1"/>
    <property type="molecule type" value="Genomic_DNA"/>
</dbReference>
<proteinExistence type="predicted"/>
<organism evidence="1 2">
    <name type="scientific">Gigaspora margarita</name>
    <dbReference type="NCBI Taxonomy" id="4874"/>
    <lineage>
        <taxon>Eukaryota</taxon>
        <taxon>Fungi</taxon>
        <taxon>Fungi incertae sedis</taxon>
        <taxon>Mucoromycota</taxon>
        <taxon>Glomeromycotina</taxon>
        <taxon>Glomeromycetes</taxon>
        <taxon>Diversisporales</taxon>
        <taxon>Gigasporaceae</taxon>
        <taxon>Gigaspora</taxon>
    </lineage>
</organism>
<reference evidence="1 2" key="1">
    <citation type="submission" date="2021-06" db="EMBL/GenBank/DDBJ databases">
        <authorList>
            <person name="Kallberg Y."/>
            <person name="Tangrot J."/>
            <person name="Rosling A."/>
        </authorList>
    </citation>
    <scope>NUCLEOTIDE SEQUENCE [LARGE SCALE GENOMIC DNA]</scope>
    <source>
        <strain evidence="1 2">120-4 pot B 10/14</strain>
    </source>
</reference>
<sequence>LELTREDEVDEEYELVNDKDISIQRNTELNNKTNKELAKAL</sequence>
<protein>
    <submittedName>
        <fullName evidence="1">34742_t:CDS:1</fullName>
    </submittedName>
</protein>
<gene>
    <name evidence="1" type="ORF">GMARGA_LOCUS36303</name>
</gene>
<evidence type="ECO:0000313" key="1">
    <source>
        <dbReference type="EMBL" id="CAG8843008.1"/>
    </source>
</evidence>
<keyword evidence="2" id="KW-1185">Reference proteome</keyword>
<accession>A0ABN7WXL4</accession>